<proteinExistence type="predicted"/>
<gene>
    <name evidence="1" type="ORF">CP97_14939</name>
</gene>
<dbReference type="Proteomes" id="UP000059113">
    <property type="component" value="Plasmid"/>
</dbReference>
<reference evidence="1 2" key="1">
    <citation type="submission" date="2016-04" db="EMBL/GenBank/DDBJ databases">
        <title>The complete genome sequence of Erythrobacter atlanticus s21-N3.</title>
        <authorList>
            <person name="Wang W."/>
            <person name="Wang L."/>
            <person name="Zhuang L."/>
            <person name="Shao Z."/>
        </authorList>
    </citation>
    <scope>NUCLEOTIDE SEQUENCE [LARGE SCALE GENOMIC DNA]</scope>
    <source>
        <strain evidence="2">s21-N3</strain>
        <plasmid evidence="2">Plasmid</plasmid>
    </source>
</reference>
<organism evidence="1 2">
    <name type="scientific">Aurantiacibacter atlanticus</name>
    <dbReference type="NCBI Taxonomy" id="1648404"/>
    <lineage>
        <taxon>Bacteria</taxon>
        <taxon>Pseudomonadati</taxon>
        <taxon>Pseudomonadota</taxon>
        <taxon>Alphaproteobacteria</taxon>
        <taxon>Sphingomonadales</taxon>
        <taxon>Erythrobacteraceae</taxon>
        <taxon>Aurantiacibacter</taxon>
    </lineage>
</organism>
<sequence length="167" mass="18789">MTRDAATGEIYRRAPFDGSLFARAMLAILWRASLSDREPFEEIALGPYQDRAGAILFGGAPLASCPELELVLYRYASDKHDARKFVFMPLRIRSGALNAFTLGLGGFLVWIKVDQRPIDPMLAPFVVNAASELRAPIIRFEETAEYAYFQQAAHQDRRRGRRPPTQA</sequence>
<evidence type="ECO:0000313" key="2">
    <source>
        <dbReference type="Proteomes" id="UP000059113"/>
    </source>
</evidence>
<evidence type="ECO:0000313" key="1">
    <source>
        <dbReference type="EMBL" id="ANC50629.1"/>
    </source>
</evidence>
<protein>
    <submittedName>
        <fullName evidence="1">Uncharacterized protein</fullName>
    </submittedName>
</protein>
<dbReference type="KEGG" id="ery:CP97_14939"/>
<accession>A0A161J4M1</accession>
<keyword evidence="2" id="KW-1185">Reference proteome</keyword>
<keyword evidence="1" id="KW-0614">Plasmid</keyword>
<dbReference type="EMBL" id="CP015441">
    <property type="protein sequence ID" value="ANC50629.1"/>
    <property type="molecule type" value="Genomic_DNA"/>
</dbReference>
<name>A0A161J4M1_9SPHN</name>
<dbReference type="AlphaFoldDB" id="A0A161J4M1"/>
<geneLocation type="plasmid" evidence="2"/>